<evidence type="ECO:0000256" key="5">
    <source>
        <dbReference type="ARBA" id="ARBA00022679"/>
    </source>
</evidence>
<evidence type="ECO:0000256" key="4">
    <source>
        <dbReference type="ARBA" id="ARBA00022553"/>
    </source>
</evidence>
<evidence type="ECO:0000256" key="2">
    <source>
        <dbReference type="ARBA" id="ARBA00004236"/>
    </source>
</evidence>
<keyword evidence="4" id="KW-0597">Phosphoprotein</keyword>
<dbReference type="Proteomes" id="UP001500212">
    <property type="component" value="Unassembled WGS sequence"/>
</dbReference>
<dbReference type="CDD" id="cd00075">
    <property type="entry name" value="HATPase"/>
    <property type="match status" value="1"/>
</dbReference>
<organism evidence="14 15">
    <name type="scientific">Actinoallomurus liliacearum</name>
    <dbReference type="NCBI Taxonomy" id="1080073"/>
    <lineage>
        <taxon>Bacteria</taxon>
        <taxon>Bacillati</taxon>
        <taxon>Actinomycetota</taxon>
        <taxon>Actinomycetes</taxon>
        <taxon>Streptosporangiales</taxon>
        <taxon>Thermomonosporaceae</taxon>
        <taxon>Actinoallomurus</taxon>
    </lineage>
</organism>
<dbReference type="SUPFAM" id="SSF158472">
    <property type="entry name" value="HAMP domain-like"/>
    <property type="match status" value="1"/>
</dbReference>
<dbReference type="InterPro" id="IPR003594">
    <property type="entry name" value="HATPase_dom"/>
</dbReference>
<dbReference type="EMBL" id="BAABHJ010000004">
    <property type="protein sequence ID" value="GAA4604430.1"/>
    <property type="molecule type" value="Genomic_DNA"/>
</dbReference>
<dbReference type="SUPFAM" id="SSF47384">
    <property type="entry name" value="Homodimeric domain of signal transducing histidine kinase"/>
    <property type="match status" value="1"/>
</dbReference>
<dbReference type="PANTHER" id="PTHR45436:SF5">
    <property type="entry name" value="SENSOR HISTIDINE KINASE TRCS"/>
    <property type="match status" value="1"/>
</dbReference>
<dbReference type="InterPro" id="IPR003661">
    <property type="entry name" value="HisK_dim/P_dom"/>
</dbReference>
<dbReference type="Gene3D" id="1.10.287.130">
    <property type="match status" value="1"/>
</dbReference>
<evidence type="ECO:0000259" key="12">
    <source>
        <dbReference type="PROSITE" id="PS50109"/>
    </source>
</evidence>
<keyword evidence="10 11" id="KW-0472">Membrane</keyword>
<name>A0ABP8THL7_9ACTN</name>
<evidence type="ECO:0000256" key="1">
    <source>
        <dbReference type="ARBA" id="ARBA00000085"/>
    </source>
</evidence>
<feature type="transmembrane region" description="Helical" evidence="11">
    <location>
        <begin position="20"/>
        <end position="42"/>
    </location>
</feature>
<dbReference type="InterPro" id="IPR036890">
    <property type="entry name" value="HATPase_C_sf"/>
</dbReference>
<dbReference type="InterPro" id="IPR036097">
    <property type="entry name" value="HisK_dim/P_sf"/>
</dbReference>
<protein>
    <recommendedName>
        <fullName evidence="3">histidine kinase</fullName>
        <ecNumber evidence="3">2.7.13.3</ecNumber>
    </recommendedName>
</protein>
<dbReference type="SMART" id="SM00388">
    <property type="entry name" value="HisKA"/>
    <property type="match status" value="1"/>
</dbReference>
<dbReference type="Gene3D" id="3.30.565.10">
    <property type="entry name" value="Histidine kinase-like ATPase, C-terminal domain"/>
    <property type="match status" value="1"/>
</dbReference>
<dbReference type="PANTHER" id="PTHR45436">
    <property type="entry name" value="SENSOR HISTIDINE KINASE YKOH"/>
    <property type="match status" value="1"/>
</dbReference>
<evidence type="ECO:0000313" key="14">
    <source>
        <dbReference type="EMBL" id="GAA4604430.1"/>
    </source>
</evidence>
<evidence type="ECO:0000256" key="9">
    <source>
        <dbReference type="ARBA" id="ARBA00023012"/>
    </source>
</evidence>
<proteinExistence type="predicted"/>
<dbReference type="Pfam" id="PF00512">
    <property type="entry name" value="HisKA"/>
    <property type="match status" value="1"/>
</dbReference>
<dbReference type="EC" id="2.7.13.3" evidence="3"/>
<dbReference type="SUPFAM" id="SSF55874">
    <property type="entry name" value="ATPase domain of HSP90 chaperone/DNA topoisomerase II/histidine kinase"/>
    <property type="match status" value="1"/>
</dbReference>
<keyword evidence="5" id="KW-0808">Transferase</keyword>
<dbReference type="InterPro" id="IPR004358">
    <property type="entry name" value="Sig_transdc_His_kin-like_C"/>
</dbReference>
<dbReference type="InterPro" id="IPR005467">
    <property type="entry name" value="His_kinase_dom"/>
</dbReference>
<dbReference type="SMART" id="SM00387">
    <property type="entry name" value="HATPase_c"/>
    <property type="match status" value="1"/>
</dbReference>
<feature type="transmembrane region" description="Helical" evidence="11">
    <location>
        <begin position="164"/>
        <end position="187"/>
    </location>
</feature>
<feature type="domain" description="HAMP" evidence="13">
    <location>
        <begin position="188"/>
        <end position="241"/>
    </location>
</feature>
<reference evidence="15" key="1">
    <citation type="journal article" date="2019" name="Int. J. Syst. Evol. Microbiol.">
        <title>The Global Catalogue of Microorganisms (GCM) 10K type strain sequencing project: providing services to taxonomists for standard genome sequencing and annotation.</title>
        <authorList>
            <consortium name="The Broad Institute Genomics Platform"/>
            <consortium name="The Broad Institute Genome Sequencing Center for Infectious Disease"/>
            <person name="Wu L."/>
            <person name="Ma J."/>
        </authorList>
    </citation>
    <scope>NUCLEOTIDE SEQUENCE [LARGE SCALE GENOMIC DNA]</scope>
    <source>
        <strain evidence="15">JCM 17938</strain>
    </source>
</reference>
<dbReference type="SMART" id="SM00304">
    <property type="entry name" value="HAMP"/>
    <property type="match status" value="1"/>
</dbReference>
<dbReference type="Pfam" id="PF00672">
    <property type="entry name" value="HAMP"/>
    <property type="match status" value="1"/>
</dbReference>
<keyword evidence="14" id="KW-0547">Nucleotide-binding</keyword>
<dbReference type="PRINTS" id="PR00344">
    <property type="entry name" value="BCTRLSENSOR"/>
</dbReference>
<evidence type="ECO:0000256" key="10">
    <source>
        <dbReference type="ARBA" id="ARBA00023136"/>
    </source>
</evidence>
<keyword evidence="15" id="KW-1185">Reference proteome</keyword>
<keyword evidence="8 11" id="KW-1133">Transmembrane helix</keyword>
<dbReference type="PROSITE" id="PS50885">
    <property type="entry name" value="HAMP"/>
    <property type="match status" value="1"/>
</dbReference>
<evidence type="ECO:0000313" key="15">
    <source>
        <dbReference type="Proteomes" id="UP001500212"/>
    </source>
</evidence>
<dbReference type="CDD" id="cd06225">
    <property type="entry name" value="HAMP"/>
    <property type="match status" value="1"/>
</dbReference>
<accession>A0ABP8THL7</accession>
<keyword evidence="14" id="KW-0067">ATP-binding</keyword>
<sequence length="467" mass="49673">MAEAGLRARLRRRRSLRTRVTIVASLITAAAIAGGIVLLYLLQMHSVRRSVDTQLKTYIAQIAQASPTGNWPHPLPGSSLDPAAQAQVIAADGTVLAATRGLAGVPAAFTLPAGSSRPVRLKGADGVIPDDVGVAAIRQTVNGRPVTIVAGTPTGILSAIDSEFTVHLIMGFPVILALAAAAVWIVVGRALGPVEQIRHAVTDITSADLSRRVPEPGTADEIGHLAETMNQMLARLEDSVLRQRRFVADASHELRSPLAALRTTLDVALAHSDRAPWPTVASRAADQTARLERLIQDLLRLAKADEHTLVGHRQAVHVGDLVRDVVSAAPVRALTIDIDIDLAEDVCLYGNRADLGRLVRNVLDNAVRYARAKVTVTVVATPDTVRIHVLDDGPGIPAGDRERVFDRFVRLDASRDRASGNSGLGLAIAREIASAHEGRIWAADTPEPGAHVAIELPRLSRSLTVDG</sequence>
<dbReference type="InterPro" id="IPR050428">
    <property type="entry name" value="TCS_sensor_his_kinase"/>
</dbReference>
<dbReference type="Pfam" id="PF02518">
    <property type="entry name" value="HATPase_c"/>
    <property type="match status" value="1"/>
</dbReference>
<evidence type="ECO:0000256" key="7">
    <source>
        <dbReference type="ARBA" id="ARBA00022777"/>
    </source>
</evidence>
<feature type="domain" description="Histidine kinase" evidence="12">
    <location>
        <begin position="249"/>
        <end position="460"/>
    </location>
</feature>
<evidence type="ECO:0000256" key="8">
    <source>
        <dbReference type="ARBA" id="ARBA00022989"/>
    </source>
</evidence>
<comment type="catalytic activity">
    <reaction evidence="1">
        <text>ATP + protein L-histidine = ADP + protein N-phospho-L-histidine.</text>
        <dbReference type="EC" id="2.7.13.3"/>
    </reaction>
</comment>
<evidence type="ECO:0000259" key="13">
    <source>
        <dbReference type="PROSITE" id="PS50885"/>
    </source>
</evidence>
<comment type="caution">
    <text evidence="14">The sequence shown here is derived from an EMBL/GenBank/DDBJ whole genome shotgun (WGS) entry which is preliminary data.</text>
</comment>
<comment type="subcellular location">
    <subcellularLocation>
        <location evidence="2">Cell membrane</location>
    </subcellularLocation>
</comment>
<dbReference type="GO" id="GO:0005524">
    <property type="term" value="F:ATP binding"/>
    <property type="evidence" value="ECO:0007669"/>
    <property type="project" value="UniProtKB-KW"/>
</dbReference>
<keyword evidence="6 11" id="KW-0812">Transmembrane</keyword>
<gene>
    <name evidence="14" type="ORF">GCM10023195_15070</name>
</gene>
<evidence type="ECO:0000256" key="3">
    <source>
        <dbReference type="ARBA" id="ARBA00012438"/>
    </source>
</evidence>
<evidence type="ECO:0000256" key="11">
    <source>
        <dbReference type="SAM" id="Phobius"/>
    </source>
</evidence>
<keyword evidence="7" id="KW-0418">Kinase</keyword>
<evidence type="ECO:0000256" key="6">
    <source>
        <dbReference type="ARBA" id="ARBA00022692"/>
    </source>
</evidence>
<dbReference type="PROSITE" id="PS50109">
    <property type="entry name" value="HIS_KIN"/>
    <property type="match status" value="1"/>
</dbReference>
<dbReference type="Gene3D" id="6.10.340.10">
    <property type="match status" value="1"/>
</dbReference>
<keyword evidence="9" id="KW-0902">Two-component regulatory system</keyword>
<dbReference type="CDD" id="cd00082">
    <property type="entry name" value="HisKA"/>
    <property type="match status" value="1"/>
</dbReference>
<dbReference type="InterPro" id="IPR003660">
    <property type="entry name" value="HAMP_dom"/>
</dbReference>